<dbReference type="CDD" id="cd06581">
    <property type="entry name" value="TM_PBP1_LivM_like"/>
    <property type="match status" value="1"/>
</dbReference>
<dbReference type="PANTHER" id="PTHR30482">
    <property type="entry name" value="HIGH-AFFINITY BRANCHED-CHAIN AMINO ACID TRANSPORT SYSTEM PERMEASE"/>
    <property type="match status" value="1"/>
</dbReference>
<sequence>GGMIGGALIAGVFAFIIALIVFRLSGMYFAIGTLVVPEVLRIVFYLWRPINEPLVGGGAGYTVKGVGDLSIQHIYWLFFIVALASVVIVRSILRSNIGLGLAAIRDNQRAAASAGINTFRLKMYPFVIGAIITGLAGTVFYIYQPFVEPFSTFNVKWTMIILLATVIGGLRTEGGPIIGAIVIVFLDFLLAKYGEYSLLIQGIILIVIMQLSPQGIVGILSKIPFYQSVSQFAGRPLMNFKKWPSKKG</sequence>
<feature type="transmembrane region" description="Helical" evidence="6">
    <location>
        <begin position="123"/>
        <end position="144"/>
    </location>
</feature>
<gene>
    <name evidence="7" type="ORF">S01H1_64879</name>
</gene>
<organism evidence="7">
    <name type="scientific">marine sediment metagenome</name>
    <dbReference type="NCBI Taxonomy" id="412755"/>
    <lineage>
        <taxon>unclassified sequences</taxon>
        <taxon>metagenomes</taxon>
        <taxon>ecological metagenomes</taxon>
    </lineage>
</organism>
<evidence type="ECO:0000313" key="7">
    <source>
        <dbReference type="EMBL" id="GAG32632.1"/>
    </source>
</evidence>
<dbReference type="InterPro" id="IPR001851">
    <property type="entry name" value="ABC_transp_permease"/>
</dbReference>
<evidence type="ECO:0000256" key="4">
    <source>
        <dbReference type="ARBA" id="ARBA00022989"/>
    </source>
</evidence>
<name>X0XB40_9ZZZZ</name>
<keyword evidence="3 6" id="KW-0812">Transmembrane</keyword>
<reference evidence="7" key="1">
    <citation type="journal article" date="2014" name="Front. Microbiol.">
        <title>High frequency of phylogenetically diverse reductive dehalogenase-homologous genes in deep subseafloor sedimentary metagenomes.</title>
        <authorList>
            <person name="Kawai M."/>
            <person name="Futagami T."/>
            <person name="Toyoda A."/>
            <person name="Takaki Y."/>
            <person name="Nishi S."/>
            <person name="Hori S."/>
            <person name="Arai W."/>
            <person name="Tsubouchi T."/>
            <person name="Morono Y."/>
            <person name="Uchiyama I."/>
            <person name="Ito T."/>
            <person name="Fujiyama A."/>
            <person name="Inagaki F."/>
            <person name="Takami H."/>
        </authorList>
    </citation>
    <scope>NUCLEOTIDE SEQUENCE</scope>
    <source>
        <strain evidence="7">Expedition CK06-06</strain>
    </source>
</reference>
<keyword evidence="4 6" id="KW-1133">Transmembrane helix</keyword>
<comment type="subcellular location">
    <subcellularLocation>
        <location evidence="1">Cell membrane</location>
        <topology evidence="1">Multi-pass membrane protein</topology>
    </subcellularLocation>
</comment>
<keyword evidence="5 6" id="KW-0472">Membrane</keyword>
<evidence type="ECO:0000256" key="5">
    <source>
        <dbReference type="ARBA" id="ARBA00023136"/>
    </source>
</evidence>
<feature type="transmembrane region" description="Helical" evidence="6">
    <location>
        <begin position="150"/>
        <end position="170"/>
    </location>
</feature>
<comment type="caution">
    <text evidence="7">The sequence shown here is derived from an EMBL/GenBank/DDBJ whole genome shotgun (WGS) entry which is preliminary data.</text>
</comment>
<evidence type="ECO:0008006" key="8">
    <source>
        <dbReference type="Google" id="ProtNLM"/>
    </source>
</evidence>
<dbReference type="GO" id="GO:0005886">
    <property type="term" value="C:plasma membrane"/>
    <property type="evidence" value="ECO:0007669"/>
    <property type="project" value="UniProtKB-SubCell"/>
</dbReference>
<keyword evidence="2" id="KW-1003">Cell membrane</keyword>
<accession>X0XB40</accession>
<protein>
    <recommendedName>
        <fullName evidence="8">Branched-chain amino acid ABC transporter permease</fullName>
    </recommendedName>
</protein>
<dbReference type="PANTHER" id="PTHR30482:SF17">
    <property type="entry name" value="ABC TRANSPORTER ATP-BINDING PROTEIN"/>
    <property type="match status" value="1"/>
</dbReference>
<feature type="non-terminal residue" evidence="7">
    <location>
        <position position="1"/>
    </location>
</feature>
<proteinExistence type="predicted"/>
<feature type="transmembrane region" description="Helical" evidence="6">
    <location>
        <begin position="29"/>
        <end position="47"/>
    </location>
</feature>
<dbReference type="GO" id="GO:0015658">
    <property type="term" value="F:branched-chain amino acid transmembrane transporter activity"/>
    <property type="evidence" value="ECO:0007669"/>
    <property type="project" value="InterPro"/>
</dbReference>
<evidence type="ECO:0000256" key="1">
    <source>
        <dbReference type="ARBA" id="ARBA00004651"/>
    </source>
</evidence>
<feature type="transmembrane region" description="Helical" evidence="6">
    <location>
        <begin position="74"/>
        <end position="93"/>
    </location>
</feature>
<dbReference type="Pfam" id="PF02653">
    <property type="entry name" value="BPD_transp_2"/>
    <property type="match status" value="1"/>
</dbReference>
<dbReference type="EMBL" id="BARS01042792">
    <property type="protein sequence ID" value="GAG32632.1"/>
    <property type="molecule type" value="Genomic_DNA"/>
</dbReference>
<evidence type="ECO:0000256" key="3">
    <source>
        <dbReference type="ARBA" id="ARBA00022692"/>
    </source>
</evidence>
<evidence type="ECO:0000256" key="2">
    <source>
        <dbReference type="ARBA" id="ARBA00022475"/>
    </source>
</evidence>
<dbReference type="AlphaFoldDB" id="X0XB40"/>
<dbReference type="InterPro" id="IPR043428">
    <property type="entry name" value="LivM-like"/>
</dbReference>
<feature type="transmembrane region" description="Helical" evidence="6">
    <location>
        <begin position="6"/>
        <end position="22"/>
    </location>
</feature>
<feature type="transmembrane region" description="Helical" evidence="6">
    <location>
        <begin position="199"/>
        <end position="220"/>
    </location>
</feature>
<evidence type="ECO:0000256" key="6">
    <source>
        <dbReference type="SAM" id="Phobius"/>
    </source>
</evidence>